<dbReference type="SUPFAM" id="SSF52047">
    <property type="entry name" value="RNI-like"/>
    <property type="match status" value="1"/>
</dbReference>
<dbReference type="Gene3D" id="3.80.10.10">
    <property type="entry name" value="Ribonuclease Inhibitor"/>
    <property type="match status" value="1"/>
</dbReference>
<evidence type="ECO:0000313" key="3">
    <source>
        <dbReference type="Proteomes" id="UP000807469"/>
    </source>
</evidence>
<sequence>MSVHCHYCNYLPDGEYLCDPKSSDVCQPCKELAEIEEKVKSIRLMIVGLENQRQKLKTRANQHHDRLVHRLPPEIAAMIFELCIPEDMMDVIESEEEEEEESPKYPILTPLVISAVCEGWRSVAFSTPRLWNSLPIYPRSLRSPVLVKDWIDRSGQLPLSFLIHLPSGNEETAIDIIDILTKYSTRWSELRCNVPKHLFSHLPNGFQDLPMLRSLHLHSLNGDFSNIPLDIHPQQLHELSLREIALASLHFDWTRLTHFTIDDVTLSEAFEVLLRAPNLKKCIFHDFTSSDSDDNEAELLSLTNPFVRSQLHEIKIPLVLADYIFKQLRCPSLNVLDSRSISHDDVSAVLEFLKESKCPLETLSLPGDVYMPAAEMISICESIPTLKHLSMGRIDEDDDGWDTTPVALCNVLSRMSKTYGKTEPSCLPSLRSISFEQYGSHAEVFRRIPNIFGWYTLPECPLERLYHRHALKSVTVLTNPDSPESAIFSLSGSIDEIDAVTLQKIVQLRKDGINLTLQYGVMKEDLIELAATNLGISLA</sequence>
<dbReference type="OrthoDB" id="3270987at2759"/>
<evidence type="ECO:0008006" key="4">
    <source>
        <dbReference type="Google" id="ProtNLM"/>
    </source>
</evidence>
<proteinExistence type="predicted"/>
<dbReference type="Proteomes" id="UP000807469">
    <property type="component" value="Unassembled WGS sequence"/>
</dbReference>
<reference evidence="2" key="1">
    <citation type="submission" date="2020-11" db="EMBL/GenBank/DDBJ databases">
        <authorList>
            <consortium name="DOE Joint Genome Institute"/>
            <person name="Ahrendt S."/>
            <person name="Riley R."/>
            <person name="Andreopoulos W."/>
            <person name="Labutti K."/>
            <person name="Pangilinan J."/>
            <person name="Ruiz-Duenas F.J."/>
            <person name="Barrasa J.M."/>
            <person name="Sanchez-Garcia M."/>
            <person name="Camarero S."/>
            <person name="Miyauchi S."/>
            <person name="Serrano A."/>
            <person name="Linde D."/>
            <person name="Babiker R."/>
            <person name="Drula E."/>
            <person name="Ayuso-Fernandez I."/>
            <person name="Pacheco R."/>
            <person name="Padilla G."/>
            <person name="Ferreira P."/>
            <person name="Barriuso J."/>
            <person name="Kellner H."/>
            <person name="Castanera R."/>
            <person name="Alfaro M."/>
            <person name="Ramirez L."/>
            <person name="Pisabarro A.G."/>
            <person name="Kuo A."/>
            <person name="Tritt A."/>
            <person name="Lipzen A."/>
            <person name="He G."/>
            <person name="Yan M."/>
            <person name="Ng V."/>
            <person name="Cullen D."/>
            <person name="Martin F."/>
            <person name="Rosso M.-N."/>
            <person name="Henrissat B."/>
            <person name="Hibbett D."/>
            <person name="Martinez A.T."/>
            <person name="Grigoriev I.V."/>
        </authorList>
    </citation>
    <scope>NUCLEOTIDE SEQUENCE</scope>
    <source>
        <strain evidence="2">CIRM-BRFM 674</strain>
    </source>
</reference>
<dbReference type="InterPro" id="IPR032675">
    <property type="entry name" value="LRR_dom_sf"/>
</dbReference>
<dbReference type="AlphaFoldDB" id="A0A9P5Z2H3"/>
<comment type="caution">
    <text evidence="2">The sequence shown here is derived from an EMBL/GenBank/DDBJ whole genome shotgun (WGS) entry which is preliminary data.</text>
</comment>
<feature type="coiled-coil region" evidence="1">
    <location>
        <begin position="32"/>
        <end position="66"/>
    </location>
</feature>
<dbReference type="EMBL" id="MU155224">
    <property type="protein sequence ID" value="KAF9478919.1"/>
    <property type="molecule type" value="Genomic_DNA"/>
</dbReference>
<protein>
    <recommendedName>
        <fullName evidence="4">F-box domain-containing protein</fullName>
    </recommendedName>
</protein>
<organism evidence="2 3">
    <name type="scientific">Pholiota conissans</name>
    <dbReference type="NCBI Taxonomy" id="109636"/>
    <lineage>
        <taxon>Eukaryota</taxon>
        <taxon>Fungi</taxon>
        <taxon>Dikarya</taxon>
        <taxon>Basidiomycota</taxon>
        <taxon>Agaricomycotina</taxon>
        <taxon>Agaricomycetes</taxon>
        <taxon>Agaricomycetidae</taxon>
        <taxon>Agaricales</taxon>
        <taxon>Agaricineae</taxon>
        <taxon>Strophariaceae</taxon>
        <taxon>Pholiota</taxon>
    </lineage>
</organism>
<keyword evidence="3" id="KW-1185">Reference proteome</keyword>
<keyword evidence="1" id="KW-0175">Coiled coil</keyword>
<evidence type="ECO:0000313" key="2">
    <source>
        <dbReference type="EMBL" id="KAF9478919.1"/>
    </source>
</evidence>
<accession>A0A9P5Z2H3</accession>
<name>A0A9P5Z2H3_9AGAR</name>
<gene>
    <name evidence="2" type="ORF">BDN70DRAFT_721423</name>
</gene>
<evidence type="ECO:0000256" key="1">
    <source>
        <dbReference type="SAM" id="Coils"/>
    </source>
</evidence>